<evidence type="ECO:0000313" key="2">
    <source>
        <dbReference type="Proteomes" id="UP000653271"/>
    </source>
</evidence>
<reference evidence="1" key="1">
    <citation type="submission" date="2019-09" db="EMBL/GenBank/DDBJ databases">
        <title>Bird 10,000 Genomes (B10K) Project - Family phase.</title>
        <authorList>
            <person name="Zhang G."/>
        </authorList>
    </citation>
    <scope>NUCLEOTIDE SEQUENCE</scope>
    <source>
        <strain evidence="1">B10K-DU-008-47</strain>
        <tissue evidence="1">Mixed tissue sample</tissue>
    </source>
</reference>
<keyword evidence="2" id="KW-1185">Reference proteome</keyword>
<feature type="non-terminal residue" evidence="1">
    <location>
        <position position="1"/>
    </location>
</feature>
<dbReference type="PANTHER" id="PTHR10424:SF68">
    <property type="entry name" value="ENDOGENOUS RETROVIRUS GROUP 3 MEMBER 1 ENV POLYPROTEIN"/>
    <property type="match status" value="1"/>
</dbReference>
<dbReference type="PANTHER" id="PTHR10424">
    <property type="entry name" value="VIRAL ENVELOPE PROTEIN"/>
    <property type="match status" value="1"/>
</dbReference>
<feature type="non-terminal residue" evidence="1">
    <location>
        <position position="88"/>
    </location>
</feature>
<gene>
    <name evidence="1" type="primary">Erv31</name>
    <name evidence="1" type="ORF">PIACAY_R15456</name>
</gene>
<dbReference type="EMBL" id="WAAB01005222">
    <property type="protein sequence ID" value="NWH71790.1"/>
    <property type="molecule type" value="Genomic_DNA"/>
</dbReference>
<dbReference type="OrthoDB" id="9950230at2759"/>
<proteinExistence type="predicted"/>
<name>A0A850WN68_PIACA</name>
<evidence type="ECO:0000313" key="1">
    <source>
        <dbReference type="EMBL" id="NWH71790.1"/>
    </source>
</evidence>
<organism evidence="1 2">
    <name type="scientific">Piaya cayana</name>
    <name type="common">Common squirrel cuckoo</name>
    <dbReference type="NCBI Taxonomy" id="33601"/>
    <lineage>
        <taxon>Eukaryota</taxon>
        <taxon>Metazoa</taxon>
        <taxon>Chordata</taxon>
        <taxon>Craniata</taxon>
        <taxon>Vertebrata</taxon>
        <taxon>Euteleostomi</taxon>
        <taxon>Archelosauria</taxon>
        <taxon>Archosauria</taxon>
        <taxon>Dinosauria</taxon>
        <taxon>Saurischia</taxon>
        <taxon>Theropoda</taxon>
        <taxon>Coelurosauria</taxon>
        <taxon>Aves</taxon>
        <taxon>Neognathae</taxon>
        <taxon>Neoaves</taxon>
        <taxon>Otidimorphae</taxon>
        <taxon>Cuculiformes</taxon>
        <taxon>Coccyzidae</taxon>
        <taxon>Piaya</taxon>
    </lineage>
</organism>
<comment type="caution">
    <text evidence="1">The sequence shown here is derived from an EMBL/GenBank/DDBJ whole genome shotgun (WGS) entry which is preliminary data.</text>
</comment>
<accession>A0A850WN68</accession>
<sequence>TKSTEEGVFNCTGNNQFLGLPRVLKFWKNPGNNSRNWWRAPDGLFWICGKKAYSKLPSNWEGSCTLGIIQPGFFMLPLKEGDELGIPL</sequence>
<dbReference type="InterPro" id="IPR018154">
    <property type="entry name" value="TLV/ENV_coat_polyprotein"/>
</dbReference>
<dbReference type="AlphaFoldDB" id="A0A850WN68"/>
<protein>
    <submittedName>
        <fullName evidence="1">ENR1 protein</fullName>
    </submittedName>
</protein>
<dbReference type="Proteomes" id="UP000653271">
    <property type="component" value="Unassembled WGS sequence"/>
</dbReference>